<evidence type="ECO:0000256" key="1">
    <source>
        <dbReference type="SAM" id="MobiDB-lite"/>
    </source>
</evidence>
<protein>
    <submittedName>
        <fullName evidence="2">Uncharacterized protein</fullName>
    </submittedName>
</protein>
<keyword evidence="3" id="KW-1185">Reference proteome</keyword>
<comment type="caution">
    <text evidence="2">The sequence shown here is derived from an EMBL/GenBank/DDBJ whole genome shotgun (WGS) entry which is preliminary data.</text>
</comment>
<reference evidence="2 3" key="1">
    <citation type="submission" date="2022-01" db="EMBL/GenBank/DDBJ databases">
        <authorList>
            <person name="Xiong W."/>
            <person name="Schranz E."/>
        </authorList>
    </citation>
    <scope>NUCLEOTIDE SEQUENCE [LARGE SCALE GENOMIC DNA]</scope>
</reference>
<dbReference type="EMBL" id="CAKMRJ010000002">
    <property type="protein sequence ID" value="CAH1416510.1"/>
    <property type="molecule type" value="Genomic_DNA"/>
</dbReference>
<sequence>MGSNSSDICSPKKFEDVDGKVKPQSNVSKSTCHSDSESVEIIECSLQSLKIPVGEGDFGREFEIVEHVAPLRLGIEIVSRYAETN</sequence>
<feature type="compositionally biased region" description="Polar residues" evidence="1">
    <location>
        <begin position="23"/>
        <end position="32"/>
    </location>
</feature>
<evidence type="ECO:0000313" key="2">
    <source>
        <dbReference type="EMBL" id="CAH1416510.1"/>
    </source>
</evidence>
<proteinExistence type="predicted"/>
<dbReference type="AlphaFoldDB" id="A0AAU9LRI0"/>
<name>A0AAU9LRI0_9ASTR</name>
<accession>A0AAU9LRI0</accession>
<gene>
    <name evidence="2" type="ORF">LVIROSA_LOCUS4272</name>
</gene>
<dbReference type="Proteomes" id="UP001157418">
    <property type="component" value="Unassembled WGS sequence"/>
</dbReference>
<feature type="compositionally biased region" description="Basic and acidic residues" evidence="1">
    <location>
        <begin position="10"/>
        <end position="21"/>
    </location>
</feature>
<evidence type="ECO:0000313" key="3">
    <source>
        <dbReference type="Proteomes" id="UP001157418"/>
    </source>
</evidence>
<organism evidence="2 3">
    <name type="scientific">Lactuca virosa</name>
    <dbReference type="NCBI Taxonomy" id="75947"/>
    <lineage>
        <taxon>Eukaryota</taxon>
        <taxon>Viridiplantae</taxon>
        <taxon>Streptophyta</taxon>
        <taxon>Embryophyta</taxon>
        <taxon>Tracheophyta</taxon>
        <taxon>Spermatophyta</taxon>
        <taxon>Magnoliopsida</taxon>
        <taxon>eudicotyledons</taxon>
        <taxon>Gunneridae</taxon>
        <taxon>Pentapetalae</taxon>
        <taxon>asterids</taxon>
        <taxon>campanulids</taxon>
        <taxon>Asterales</taxon>
        <taxon>Asteraceae</taxon>
        <taxon>Cichorioideae</taxon>
        <taxon>Cichorieae</taxon>
        <taxon>Lactucinae</taxon>
        <taxon>Lactuca</taxon>
    </lineage>
</organism>
<feature type="region of interest" description="Disordered" evidence="1">
    <location>
        <begin position="1"/>
        <end position="32"/>
    </location>
</feature>